<dbReference type="Proteomes" id="UP001056756">
    <property type="component" value="Chromosome"/>
</dbReference>
<evidence type="ECO:0000313" key="2">
    <source>
        <dbReference type="Proteomes" id="UP001056756"/>
    </source>
</evidence>
<proteinExistence type="predicted"/>
<protein>
    <submittedName>
        <fullName evidence="1">Uncharacterized protein</fullName>
    </submittedName>
</protein>
<organism evidence="1 2">
    <name type="scientific">Candidatus Pristimantibacillus lignocellulolyticus</name>
    <dbReference type="NCBI Taxonomy" id="2994561"/>
    <lineage>
        <taxon>Bacteria</taxon>
        <taxon>Bacillati</taxon>
        <taxon>Bacillota</taxon>
        <taxon>Bacilli</taxon>
        <taxon>Bacillales</taxon>
        <taxon>Paenibacillaceae</taxon>
        <taxon>Candidatus Pristimantibacillus</taxon>
    </lineage>
</organism>
<dbReference type="AlphaFoldDB" id="A0A9J6ZKX5"/>
<dbReference type="KEGG" id="plig:NAG76_10565"/>
<accession>A0A9J6ZKX5</accession>
<name>A0A9J6ZKX5_9BACL</name>
<reference evidence="1" key="1">
    <citation type="submission" date="2022-05" db="EMBL/GenBank/DDBJ databases">
        <title>Novel bacterial taxa in a minimal lignocellulolytic consortium and its capacity to transform plastics disclosed by genome-resolved metagenomics.</title>
        <authorList>
            <person name="Rodriguez C.A.D."/>
            <person name="Diaz-Garcia L."/>
            <person name="Herrera K."/>
            <person name="Tarazona N.A."/>
            <person name="Sproer C."/>
            <person name="Overmann J."/>
            <person name="Jimenez D.J."/>
        </authorList>
    </citation>
    <scope>NUCLEOTIDE SEQUENCE</scope>
    <source>
        <strain evidence="1">MAG5</strain>
    </source>
</reference>
<sequence length="77" mass="8596">MLIKIVSILVIGAILYRVDVPKLIKERNIKGVAMNISLLSVAVVLSIAKVMKLGIPTPLYFVSWLCRPLSNLIKMLY</sequence>
<dbReference type="EMBL" id="CP097899">
    <property type="protein sequence ID" value="URN96631.1"/>
    <property type="molecule type" value="Genomic_DNA"/>
</dbReference>
<evidence type="ECO:0000313" key="1">
    <source>
        <dbReference type="EMBL" id="URN96631.1"/>
    </source>
</evidence>
<gene>
    <name evidence="1" type="ORF">NAG76_10565</name>
</gene>